<evidence type="ECO:0000256" key="1">
    <source>
        <dbReference type="SAM" id="Phobius"/>
    </source>
</evidence>
<comment type="caution">
    <text evidence="2">The sequence shown here is derived from an EMBL/GenBank/DDBJ whole genome shotgun (WGS) entry which is preliminary data.</text>
</comment>
<proteinExistence type="predicted"/>
<feature type="transmembrane region" description="Helical" evidence="1">
    <location>
        <begin position="215"/>
        <end position="237"/>
    </location>
</feature>
<feature type="transmembrane region" description="Helical" evidence="1">
    <location>
        <begin position="188"/>
        <end position="209"/>
    </location>
</feature>
<feature type="transmembrane region" description="Helical" evidence="1">
    <location>
        <begin position="284"/>
        <end position="305"/>
    </location>
</feature>
<sequence length="364" mass="41489">MSALWTVPEKLIVRQFYLQNTGLFLVVMMLSFGFLSSTEHIALASYALHDRAFLAAYGIVWGIYSAHTIQFSLQVFQKTDLLQLFRLIPSFKRLTILYFLHLQLLAPVVFYGGFMLWVGNQQGTTAANSMVVVFMGLLSVLPLPFVERALRQPNPEPFAGHIGAWLRQRFTTPYVLFFIRYLFREQPATLFLTKVGSCLVTIGVLALYPTDEYDIRLLSLGMLLSAALHAGVIFELYRFEANQLLLLRNLPVSLSSRFLYYTGILALVISPEAVLLLKNHPADVTLLAVIGVWLWGLSLLFLQYAALLSRHQPRDRFMSQLFWPLIACFLLIMYRLPVWALAVTGLVTAAVLFIRSYYRSSWNE</sequence>
<organism evidence="2 3">
    <name type="scientific">Larkinella humicola</name>
    <dbReference type="NCBI Taxonomy" id="2607654"/>
    <lineage>
        <taxon>Bacteria</taxon>
        <taxon>Pseudomonadati</taxon>
        <taxon>Bacteroidota</taxon>
        <taxon>Cytophagia</taxon>
        <taxon>Cytophagales</taxon>
        <taxon>Spirosomataceae</taxon>
        <taxon>Larkinella</taxon>
    </lineage>
</organism>
<dbReference type="RefSeq" id="WP_150876922.1">
    <property type="nucleotide sequence ID" value="NZ_VTWS01000003.1"/>
</dbReference>
<feature type="transmembrane region" description="Helical" evidence="1">
    <location>
        <begin position="125"/>
        <end position="146"/>
    </location>
</feature>
<feature type="transmembrane region" description="Helical" evidence="1">
    <location>
        <begin position="258"/>
        <end position="278"/>
    </location>
</feature>
<feature type="transmembrane region" description="Helical" evidence="1">
    <location>
        <begin position="21"/>
        <end position="48"/>
    </location>
</feature>
<dbReference type="EMBL" id="VTWS01000003">
    <property type="protein sequence ID" value="KAA9353633.1"/>
    <property type="molecule type" value="Genomic_DNA"/>
</dbReference>
<feature type="transmembrane region" description="Helical" evidence="1">
    <location>
        <begin position="317"/>
        <end position="334"/>
    </location>
</feature>
<feature type="transmembrane region" description="Helical" evidence="1">
    <location>
        <begin position="54"/>
        <end position="76"/>
    </location>
</feature>
<name>A0A5N1JJU5_9BACT</name>
<keyword evidence="1" id="KW-0472">Membrane</keyword>
<reference evidence="2 3" key="1">
    <citation type="submission" date="2019-09" db="EMBL/GenBank/DDBJ databases">
        <title>Genome Sequence of Larkinella sp MA1.</title>
        <authorList>
            <person name="Srinivasan S."/>
        </authorList>
    </citation>
    <scope>NUCLEOTIDE SEQUENCE [LARGE SCALE GENOMIC DNA]</scope>
    <source>
        <strain evidence="2 3">MA1</strain>
    </source>
</reference>
<keyword evidence="1" id="KW-0812">Transmembrane</keyword>
<accession>A0A5N1JJU5</accession>
<dbReference type="AlphaFoldDB" id="A0A5N1JJU5"/>
<protein>
    <submittedName>
        <fullName evidence="2">Uncharacterized protein</fullName>
    </submittedName>
</protein>
<keyword evidence="3" id="KW-1185">Reference proteome</keyword>
<evidence type="ECO:0000313" key="2">
    <source>
        <dbReference type="EMBL" id="KAA9353633.1"/>
    </source>
</evidence>
<dbReference type="Proteomes" id="UP000326344">
    <property type="component" value="Unassembled WGS sequence"/>
</dbReference>
<keyword evidence="1" id="KW-1133">Transmembrane helix</keyword>
<feature type="transmembrane region" description="Helical" evidence="1">
    <location>
        <begin position="96"/>
        <end position="119"/>
    </location>
</feature>
<gene>
    <name evidence="2" type="ORF">F0P93_13425</name>
</gene>
<evidence type="ECO:0000313" key="3">
    <source>
        <dbReference type="Proteomes" id="UP000326344"/>
    </source>
</evidence>